<feature type="domain" description="Tryptophan synthase beta chain-like PALP" evidence="6">
    <location>
        <begin position="195"/>
        <end position="461"/>
    </location>
</feature>
<evidence type="ECO:0000256" key="2">
    <source>
        <dbReference type="ARBA" id="ARBA00022898"/>
    </source>
</evidence>
<dbReference type="InterPro" id="IPR050147">
    <property type="entry name" value="Ser/Thr_Dehydratase"/>
</dbReference>
<dbReference type="GO" id="GO:0006565">
    <property type="term" value="P:L-serine catabolic process"/>
    <property type="evidence" value="ECO:0007669"/>
    <property type="project" value="TreeGrafter"/>
</dbReference>
<dbReference type="SUPFAM" id="SSF53686">
    <property type="entry name" value="Tryptophan synthase beta subunit-like PLP-dependent enzymes"/>
    <property type="match status" value="1"/>
</dbReference>
<keyword evidence="3" id="KW-0456">Lyase</keyword>
<dbReference type="GO" id="GO:0004794">
    <property type="term" value="F:threonine deaminase activity"/>
    <property type="evidence" value="ECO:0007669"/>
    <property type="project" value="TreeGrafter"/>
</dbReference>
<evidence type="ECO:0000313" key="7">
    <source>
        <dbReference type="EMBL" id="KYM85113.1"/>
    </source>
</evidence>
<name>A0A195BKD7_9HYME</name>
<reference evidence="7 8" key="1">
    <citation type="submission" date="2015-09" db="EMBL/GenBank/DDBJ databases">
        <title>Atta colombica WGS genome.</title>
        <authorList>
            <person name="Nygaard S."/>
            <person name="Hu H."/>
            <person name="Boomsma J."/>
            <person name="Zhang G."/>
        </authorList>
    </citation>
    <scope>NUCLEOTIDE SEQUENCE [LARGE SCALE GENOMIC DNA]</scope>
    <source>
        <strain evidence="7">Treedump-2</strain>
        <tissue evidence="7">Whole body</tissue>
    </source>
</reference>
<evidence type="ECO:0000256" key="5">
    <source>
        <dbReference type="ARBA" id="ARBA00042605"/>
    </source>
</evidence>
<comment type="cofactor">
    <cofactor evidence="1">
        <name>pyridoxal 5'-phosphate</name>
        <dbReference type="ChEBI" id="CHEBI:597326"/>
    </cofactor>
</comment>
<feature type="non-terminal residue" evidence="7">
    <location>
        <position position="1"/>
    </location>
</feature>
<evidence type="ECO:0000256" key="3">
    <source>
        <dbReference type="ARBA" id="ARBA00023239"/>
    </source>
</evidence>
<dbReference type="GO" id="GO:0003941">
    <property type="term" value="F:L-serine ammonia-lyase activity"/>
    <property type="evidence" value="ECO:0007669"/>
    <property type="project" value="TreeGrafter"/>
</dbReference>
<dbReference type="AlphaFoldDB" id="A0A195BKD7"/>
<sequence>FNPCSGHLVFIKSQARSFRALRVSVLLSTVTVSRIKPNWNKNVTSAPSMMLCEFFPVMYTRTHAIISLRQSIFYNVAYPAYKEFCNRPMQHARERERMTGGKRRSERQRVMRRRILETSSPEIDFLHTFSCASSGQLLGCGCSPSPQKRGGIIDRTIASQPANIIEKGHNKSAPEKKYEISYVTIKQAASFLDRYILKTPCFQSERILDRRGFNIYLKKELYQITDSIKARGVIYSLLHLSEEQKCKGVVTISSGSFAFIICHCAHHNEIPVTVVMPSTTAKEKIDICRAYLLARVLVRGNNLLEAHRAALDIAIREDLFYLDGNDHPNMLIGQATLGIEIMEQQIDVVLLPTAIEGCGLTTAIAIAIKGCNSKITVIEVRGTNTDLFQEVKKQTDSLKELNIPTKEYIACPLRNMPHCVIDRFISVTPELIHSASIQLHKSECYYDCYGAIALAAILSGQLDDLQGKR</sequence>
<proteinExistence type="predicted"/>
<dbReference type="GO" id="GO:0009097">
    <property type="term" value="P:isoleucine biosynthetic process"/>
    <property type="evidence" value="ECO:0007669"/>
    <property type="project" value="TreeGrafter"/>
</dbReference>
<dbReference type="Pfam" id="PF00291">
    <property type="entry name" value="PALP"/>
    <property type="match status" value="1"/>
</dbReference>
<dbReference type="Gene3D" id="3.40.50.1100">
    <property type="match status" value="2"/>
</dbReference>
<dbReference type="InterPro" id="IPR036052">
    <property type="entry name" value="TrpB-like_PALP_sf"/>
</dbReference>
<dbReference type="InterPro" id="IPR001926">
    <property type="entry name" value="TrpB-like_PALP"/>
</dbReference>
<dbReference type="GO" id="GO:0006567">
    <property type="term" value="P:L-threonine catabolic process"/>
    <property type="evidence" value="ECO:0007669"/>
    <property type="project" value="TreeGrafter"/>
</dbReference>
<keyword evidence="8" id="KW-1185">Reference proteome</keyword>
<dbReference type="EMBL" id="KQ976455">
    <property type="protein sequence ID" value="KYM85113.1"/>
    <property type="molecule type" value="Genomic_DNA"/>
</dbReference>
<organism evidence="7 8">
    <name type="scientific">Atta colombica</name>
    <dbReference type="NCBI Taxonomy" id="520822"/>
    <lineage>
        <taxon>Eukaryota</taxon>
        <taxon>Metazoa</taxon>
        <taxon>Ecdysozoa</taxon>
        <taxon>Arthropoda</taxon>
        <taxon>Hexapoda</taxon>
        <taxon>Insecta</taxon>
        <taxon>Pterygota</taxon>
        <taxon>Neoptera</taxon>
        <taxon>Endopterygota</taxon>
        <taxon>Hymenoptera</taxon>
        <taxon>Apocrita</taxon>
        <taxon>Aculeata</taxon>
        <taxon>Formicoidea</taxon>
        <taxon>Formicidae</taxon>
        <taxon>Myrmicinae</taxon>
        <taxon>Atta</taxon>
    </lineage>
</organism>
<protein>
    <recommendedName>
        <fullName evidence="4">L-serine deaminase</fullName>
    </recommendedName>
    <alternativeName>
        <fullName evidence="5">L-threonine dehydratase</fullName>
    </alternativeName>
</protein>
<evidence type="ECO:0000256" key="4">
    <source>
        <dbReference type="ARBA" id="ARBA00041766"/>
    </source>
</evidence>
<keyword evidence="2" id="KW-0663">Pyridoxal phosphate</keyword>
<dbReference type="PANTHER" id="PTHR48078:SF19">
    <property type="entry name" value="ACT DOMAIN-CONTAINING PROTEIN"/>
    <property type="match status" value="1"/>
</dbReference>
<accession>A0A195BKD7</accession>
<evidence type="ECO:0000313" key="8">
    <source>
        <dbReference type="Proteomes" id="UP000078540"/>
    </source>
</evidence>
<dbReference type="PANTHER" id="PTHR48078">
    <property type="entry name" value="THREONINE DEHYDRATASE, MITOCHONDRIAL-RELATED"/>
    <property type="match status" value="1"/>
</dbReference>
<dbReference type="STRING" id="520822.A0A195BKD7"/>
<evidence type="ECO:0000256" key="1">
    <source>
        <dbReference type="ARBA" id="ARBA00001933"/>
    </source>
</evidence>
<dbReference type="Proteomes" id="UP000078540">
    <property type="component" value="Unassembled WGS sequence"/>
</dbReference>
<evidence type="ECO:0000259" key="6">
    <source>
        <dbReference type="Pfam" id="PF00291"/>
    </source>
</evidence>
<gene>
    <name evidence="7" type="ORF">ALC53_04901</name>
</gene>